<organism evidence="4 5">
    <name type="scientific">Chitinophaga silvatica</name>
    <dbReference type="NCBI Taxonomy" id="2282649"/>
    <lineage>
        <taxon>Bacteria</taxon>
        <taxon>Pseudomonadati</taxon>
        <taxon>Bacteroidota</taxon>
        <taxon>Chitinophagia</taxon>
        <taxon>Chitinophagales</taxon>
        <taxon>Chitinophagaceae</taxon>
        <taxon>Chitinophaga</taxon>
    </lineage>
</organism>
<sequence>MRAIWSGSIGFGLVNIPVKLFSATQDSRLNLDMLDSKNGAHIKYLRVNENTGKEVPWEQIKKGYLYNDEYVMLEDSDFEAASPKRTKIIEIESFVVENEIDDIFFETSYFIEPAKGGEKAYELLYQTLSKTGKAGLGRFVLRSQEHLAVVRPRDKYLLLQQLRFAEEVRSSEDLNLPKGIKLDKKELDMATELVKQYTTKFDISAYKDDYKAELLKIIKAKASGKKPAVKKLEVVHTKSDNLFDQLKASLGKPSTTKKRAS</sequence>
<dbReference type="SUPFAM" id="SSF100939">
    <property type="entry name" value="SPOC domain-like"/>
    <property type="match status" value="1"/>
</dbReference>
<dbReference type="RefSeq" id="WP_116975361.1">
    <property type="nucleotide sequence ID" value="NZ_QPMM01000003.1"/>
</dbReference>
<feature type="domain" description="Ku" evidence="3">
    <location>
        <begin position="52"/>
        <end position="179"/>
    </location>
</feature>
<dbReference type="Proteomes" id="UP000260644">
    <property type="component" value="Unassembled WGS sequence"/>
</dbReference>
<dbReference type="SMART" id="SM00559">
    <property type="entry name" value="Ku78"/>
    <property type="match status" value="1"/>
</dbReference>
<dbReference type="Gene3D" id="2.40.290.10">
    <property type="match status" value="1"/>
</dbReference>
<keyword evidence="2" id="KW-0234">DNA repair</keyword>
<dbReference type="InterPro" id="IPR009187">
    <property type="entry name" value="Prok_Ku"/>
</dbReference>
<reference evidence="4 5" key="1">
    <citation type="submission" date="2018-07" db="EMBL/GenBank/DDBJ databases">
        <title>Chitinophaga K2CV101002-2 sp. nov., isolated from a monsoon evergreen broad-leaved forest soil.</title>
        <authorList>
            <person name="Lv Y."/>
        </authorList>
    </citation>
    <scope>NUCLEOTIDE SEQUENCE [LARGE SCALE GENOMIC DNA]</scope>
    <source>
        <strain evidence="4 5">GDMCC 1.1288</strain>
    </source>
</reference>
<evidence type="ECO:0000313" key="5">
    <source>
        <dbReference type="Proteomes" id="UP000260644"/>
    </source>
</evidence>
<keyword evidence="2" id="KW-0233">DNA recombination</keyword>
<dbReference type="AlphaFoldDB" id="A0A3E1YCR7"/>
<dbReference type="NCBIfam" id="TIGR02772">
    <property type="entry name" value="Ku_bact"/>
    <property type="match status" value="1"/>
</dbReference>
<dbReference type="OrthoDB" id="9795084at2"/>
<keyword evidence="5" id="KW-1185">Reference proteome</keyword>
<dbReference type="GO" id="GO:0006303">
    <property type="term" value="P:double-strand break repair via nonhomologous end joining"/>
    <property type="evidence" value="ECO:0007669"/>
    <property type="project" value="UniProtKB-UniRule"/>
</dbReference>
<name>A0A3E1YCR7_9BACT</name>
<dbReference type="Pfam" id="PF02735">
    <property type="entry name" value="Ku"/>
    <property type="match status" value="1"/>
</dbReference>
<dbReference type="GO" id="GO:0006310">
    <property type="term" value="P:DNA recombination"/>
    <property type="evidence" value="ECO:0007669"/>
    <property type="project" value="UniProtKB-KW"/>
</dbReference>
<comment type="subunit">
    <text evidence="2">Homodimer. Interacts with LigD.</text>
</comment>
<dbReference type="EMBL" id="QPMM01000003">
    <property type="protein sequence ID" value="RFS24039.1"/>
    <property type="molecule type" value="Genomic_DNA"/>
</dbReference>
<comment type="function">
    <text evidence="2">With LigD forms a non-homologous end joining (NHEJ) DNA repair enzyme, which repairs dsDNA breaks with reduced fidelity. Binds linear dsDNA with 5'- and 3'- overhangs but not closed circular dsDNA nor ssDNA. Recruits and stimulates the ligase activity of LigD.</text>
</comment>
<protein>
    <recommendedName>
        <fullName evidence="2">Non-homologous end joining protein Ku</fullName>
    </recommendedName>
</protein>
<evidence type="ECO:0000256" key="1">
    <source>
        <dbReference type="ARBA" id="ARBA00023125"/>
    </source>
</evidence>
<keyword evidence="2" id="KW-0227">DNA damage</keyword>
<gene>
    <name evidence="2" type="primary">ku</name>
    <name evidence="4" type="ORF">DVR12_09150</name>
</gene>
<dbReference type="InterPro" id="IPR016194">
    <property type="entry name" value="SPOC-like_C_dom_sf"/>
</dbReference>
<dbReference type="PIRSF" id="PIRSF006493">
    <property type="entry name" value="Prok_Ku"/>
    <property type="match status" value="1"/>
</dbReference>
<evidence type="ECO:0000256" key="2">
    <source>
        <dbReference type="HAMAP-Rule" id="MF_01875"/>
    </source>
</evidence>
<comment type="caution">
    <text evidence="4">The sequence shown here is derived from an EMBL/GenBank/DDBJ whole genome shotgun (WGS) entry which is preliminary data.</text>
</comment>
<dbReference type="PANTHER" id="PTHR41251">
    <property type="entry name" value="NON-HOMOLOGOUS END JOINING PROTEIN KU"/>
    <property type="match status" value="1"/>
</dbReference>
<dbReference type="CDD" id="cd00789">
    <property type="entry name" value="KU_like"/>
    <property type="match status" value="1"/>
</dbReference>
<proteinExistence type="inferred from homology"/>
<dbReference type="GO" id="GO:0003690">
    <property type="term" value="F:double-stranded DNA binding"/>
    <property type="evidence" value="ECO:0007669"/>
    <property type="project" value="UniProtKB-UniRule"/>
</dbReference>
<evidence type="ECO:0000313" key="4">
    <source>
        <dbReference type="EMBL" id="RFS24039.1"/>
    </source>
</evidence>
<dbReference type="HAMAP" id="MF_01875">
    <property type="entry name" value="Prokaryotic_Ku"/>
    <property type="match status" value="1"/>
</dbReference>
<accession>A0A3E1YCR7</accession>
<dbReference type="InterPro" id="IPR006164">
    <property type="entry name" value="DNA_bd_Ku70/Ku80"/>
</dbReference>
<dbReference type="PANTHER" id="PTHR41251:SF1">
    <property type="entry name" value="NON-HOMOLOGOUS END JOINING PROTEIN KU"/>
    <property type="match status" value="1"/>
</dbReference>
<keyword evidence="1 2" id="KW-0238">DNA-binding</keyword>
<evidence type="ECO:0000259" key="3">
    <source>
        <dbReference type="SMART" id="SM00559"/>
    </source>
</evidence>
<comment type="similarity">
    <text evidence="2">Belongs to the prokaryotic Ku family.</text>
</comment>